<evidence type="ECO:0000259" key="2">
    <source>
        <dbReference type="Pfam" id="PF08451"/>
    </source>
</evidence>
<protein>
    <recommendedName>
        <fullName evidence="2">Adenosine/AMP deaminase N-terminal domain-containing protein</fullName>
    </recommendedName>
</protein>
<evidence type="ECO:0000313" key="4">
    <source>
        <dbReference type="Proteomes" id="UP000078200"/>
    </source>
</evidence>
<accession>A0A1A9V8V5</accession>
<proteinExistence type="predicted"/>
<dbReference type="GO" id="GO:0005615">
    <property type="term" value="C:extracellular space"/>
    <property type="evidence" value="ECO:0007669"/>
    <property type="project" value="InterPro"/>
</dbReference>
<keyword evidence="1" id="KW-0732">Signal</keyword>
<evidence type="ECO:0000256" key="1">
    <source>
        <dbReference type="SAM" id="SignalP"/>
    </source>
</evidence>
<dbReference type="EnsemblMetazoa" id="GAUT029601-RA">
    <property type="protein sequence ID" value="GAUT029601-PA"/>
    <property type="gene ID" value="GAUT029601"/>
</dbReference>
<dbReference type="InterPro" id="IPR032466">
    <property type="entry name" value="Metal_Hydrolase"/>
</dbReference>
<name>A0A1A9V8V5_GLOAU</name>
<organism evidence="3 4">
    <name type="scientific">Glossina austeni</name>
    <name type="common">Savannah tsetse fly</name>
    <dbReference type="NCBI Taxonomy" id="7395"/>
    <lineage>
        <taxon>Eukaryota</taxon>
        <taxon>Metazoa</taxon>
        <taxon>Ecdysozoa</taxon>
        <taxon>Arthropoda</taxon>
        <taxon>Hexapoda</taxon>
        <taxon>Insecta</taxon>
        <taxon>Pterygota</taxon>
        <taxon>Neoptera</taxon>
        <taxon>Endopterygota</taxon>
        <taxon>Diptera</taxon>
        <taxon>Brachycera</taxon>
        <taxon>Muscomorpha</taxon>
        <taxon>Hippoboscoidea</taxon>
        <taxon>Glossinidae</taxon>
        <taxon>Glossina</taxon>
    </lineage>
</organism>
<evidence type="ECO:0000313" key="3">
    <source>
        <dbReference type="EnsemblMetazoa" id="GAUT029601-PA"/>
    </source>
</evidence>
<dbReference type="Pfam" id="PF08451">
    <property type="entry name" value="A_deaminase_N"/>
    <property type="match status" value="1"/>
</dbReference>
<dbReference type="VEuPathDB" id="VectorBase:GAUT029601"/>
<dbReference type="Proteomes" id="UP000078200">
    <property type="component" value="Unassembled WGS sequence"/>
</dbReference>
<keyword evidence="4" id="KW-1185">Reference proteome</keyword>
<dbReference type="AlphaFoldDB" id="A0A1A9V8V5"/>
<feature type="chain" id="PRO_5008399160" description="Adenosine/AMP deaminase N-terminal domain-containing protein" evidence="1">
    <location>
        <begin position="19"/>
        <end position="208"/>
    </location>
</feature>
<dbReference type="InterPro" id="IPR013659">
    <property type="entry name" value="A_deaminase_N"/>
</dbReference>
<dbReference type="STRING" id="7395.A0A1A9V8V5"/>
<reference evidence="3" key="1">
    <citation type="submission" date="2020-05" db="UniProtKB">
        <authorList>
            <consortium name="EnsemblMetazoa"/>
        </authorList>
    </citation>
    <scope>IDENTIFICATION</scope>
    <source>
        <strain evidence="3">TTRI</strain>
    </source>
</reference>
<feature type="domain" description="Adenosine/AMP deaminase N-terminal" evidence="2">
    <location>
        <begin position="23"/>
        <end position="101"/>
    </location>
</feature>
<dbReference type="SUPFAM" id="SSF51556">
    <property type="entry name" value="Metallo-dependent hydrolases"/>
    <property type="match status" value="1"/>
</dbReference>
<feature type="signal peptide" evidence="1">
    <location>
        <begin position="1"/>
        <end position="18"/>
    </location>
</feature>
<sequence length="208" mass="24203">MIAIFSLICFNLFIATTTINLTVKNSTYFKVREALIQTEYHLSTGGDLRLNSKEIEVDKIFMKYKIEELEEGSRHPFKNAASMHFFKAKPLIERSKVFRFLQQMPKGALLHLHNTAGVSSEWIVRNLSQLTGLLRCIDQRGINILTFREKPDIHKCSTQYVAINEERQKSRSQAAYNRSFENLINLYTKRPERNIGIFFNDLQRTPAK</sequence>
<dbReference type="Gene3D" id="3.20.20.140">
    <property type="entry name" value="Metal-dependent hydrolases"/>
    <property type="match status" value="1"/>
</dbReference>